<reference evidence="1" key="1">
    <citation type="journal article" date="2011" name="PLoS Biol.">
        <title>Gene gain and loss during evolution of obligate parasitism in the white rust pathogen of Arabidopsis thaliana.</title>
        <authorList>
            <person name="Kemen E."/>
            <person name="Gardiner A."/>
            <person name="Schultz-Larsen T."/>
            <person name="Kemen A.C."/>
            <person name="Balmuth A.L."/>
            <person name="Robert-Seilaniantz A."/>
            <person name="Bailey K."/>
            <person name="Holub E."/>
            <person name="Studholme D.J."/>
            <person name="Maclean D."/>
            <person name="Jones J.D."/>
        </authorList>
    </citation>
    <scope>NUCLEOTIDE SEQUENCE</scope>
</reference>
<dbReference type="AlphaFoldDB" id="F0WTJ3"/>
<reference evidence="1" key="2">
    <citation type="submission" date="2011-02" db="EMBL/GenBank/DDBJ databases">
        <authorList>
            <person name="MacLean D."/>
        </authorList>
    </citation>
    <scope>NUCLEOTIDE SEQUENCE</scope>
</reference>
<organism evidence="1">
    <name type="scientific">Albugo laibachii Nc14</name>
    <dbReference type="NCBI Taxonomy" id="890382"/>
    <lineage>
        <taxon>Eukaryota</taxon>
        <taxon>Sar</taxon>
        <taxon>Stramenopiles</taxon>
        <taxon>Oomycota</taxon>
        <taxon>Peronosporomycetes</taxon>
        <taxon>Albuginales</taxon>
        <taxon>Albuginaceae</taxon>
        <taxon>Albugo</taxon>
    </lineage>
</organism>
<sequence>MFSERDAESIVRSCSDHCTGHAHSLNSQYCRYLLGKVMQNDDPKLSKSAEANVGVTQTKSSKLEISLSPLSTTLLTNHYCLATSNRKYSSHRCQGCLSYRFPGLITAFILVPPRLRKSNVHLVMHDFSEFKDNANTYESCR</sequence>
<proteinExistence type="predicted"/>
<name>F0WTJ3_9STRA</name>
<dbReference type="EMBL" id="FR824297">
    <property type="protein sequence ID" value="CCA24684.1"/>
    <property type="molecule type" value="Genomic_DNA"/>
</dbReference>
<gene>
    <name evidence="1" type="primary">AlNc14C252G9672</name>
    <name evidence="1" type="ORF">ALNC14_108280</name>
</gene>
<protein>
    <submittedName>
        <fullName evidence="1">AlNc14C252G9672 protein</fullName>
    </submittedName>
</protein>
<accession>F0WTJ3</accession>
<evidence type="ECO:0000313" key="1">
    <source>
        <dbReference type="EMBL" id="CCA24684.1"/>
    </source>
</evidence>
<dbReference type="HOGENOM" id="CLU_1828905_0_0_1"/>